<feature type="region of interest" description="Disordered" evidence="8">
    <location>
        <begin position="564"/>
        <end position="594"/>
    </location>
</feature>
<proteinExistence type="inferred from homology"/>
<evidence type="ECO:0000256" key="6">
    <source>
        <dbReference type="ARBA" id="ARBA00022777"/>
    </source>
</evidence>
<evidence type="ECO:0000256" key="4">
    <source>
        <dbReference type="ARBA" id="ARBA00022679"/>
    </source>
</evidence>
<feature type="compositionally biased region" description="Low complexity" evidence="8">
    <location>
        <begin position="1"/>
        <end position="24"/>
    </location>
</feature>
<evidence type="ECO:0000256" key="8">
    <source>
        <dbReference type="SAM" id="MobiDB-lite"/>
    </source>
</evidence>
<accession>A0ABZ1D238</accession>
<keyword evidence="11" id="KW-1185">Reference proteome</keyword>
<reference evidence="10 11" key="1">
    <citation type="submission" date="2024-01" db="EMBL/GenBank/DDBJ databases">
        <title>Comparative genomics of Cryptococcus and Kwoniella reveals pathogenesis evolution and contrasting modes of karyotype evolution via chromosome fusion or intercentromeric recombination.</title>
        <authorList>
            <person name="Coelho M.A."/>
            <person name="David-Palma M."/>
            <person name="Shea T."/>
            <person name="Bowers K."/>
            <person name="McGinley-Smith S."/>
            <person name="Mohammad A.W."/>
            <person name="Gnirke A."/>
            <person name="Yurkov A.M."/>
            <person name="Nowrousian M."/>
            <person name="Sun S."/>
            <person name="Cuomo C.A."/>
            <person name="Heitman J."/>
        </authorList>
    </citation>
    <scope>NUCLEOTIDE SEQUENCE [LARGE SCALE GENOMIC DNA]</scope>
    <source>
        <strain evidence="10">CBS 11374</strain>
    </source>
</reference>
<evidence type="ECO:0000256" key="1">
    <source>
        <dbReference type="ARBA" id="ARBA00011003"/>
    </source>
</evidence>
<keyword evidence="4" id="KW-0808">Transferase</keyword>
<keyword evidence="7" id="KW-0067">ATP-binding</keyword>
<dbReference type="InterPro" id="IPR032319">
    <property type="entry name" value="CLP1_P"/>
</dbReference>
<evidence type="ECO:0000256" key="2">
    <source>
        <dbReference type="ARBA" id="ARBA00018706"/>
    </source>
</evidence>
<dbReference type="RefSeq" id="XP_062792676.1">
    <property type="nucleotide sequence ID" value="XM_062936625.1"/>
</dbReference>
<dbReference type="PANTHER" id="PTHR12755:SF3">
    <property type="entry name" value="POLYNUCLEOTIDE 5'-HYDROXYL-KINASE NOL9"/>
    <property type="match status" value="1"/>
</dbReference>
<dbReference type="Proteomes" id="UP001329825">
    <property type="component" value="Chromosome 6"/>
</dbReference>
<feature type="compositionally biased region" description="Polar residues" evidence="8">
    <location>
        <begin position="564"/>
        <end position="589"/>
    </location>
</feature>
<dbReference type="Gene3D" id="3.40.50.300">
    <property type="entry name" value="P-loop containing nucleotide triphosphate hydrolases"/>
    <property type="match status" value="1"/>
</dbReference>
<feature type="region of interest" description="Disordered" evidence="8">
    <location>
        <begin position="1"/>
        <end position="158"/>
    </location>
</feature>
<evidence type="ECO:0000256" key="7">
    <source>
        <dbReference type="ARBA" id="ARBA00022840"/>
    </source>
</evidence>
<feature type="domain" description="Clp1 P-loop" evidence="9">
    <location>
        <begin position="402"/>
        <end position="566"/>
    </location>
</feature>
<feature type="compositionally biased region" description="Polar residues" evidence="8">
    <location>
        <begin position="87"/>
        <end position="110"/>
    </location>
</feature>
<sequence length="850" mass="92781">MSALAARRAAALAASSSAPSPSSSTPLKGRSPSPAADIEESEGEGSSESESEGESSTPPPPMSTSNKKRKIRRSPSGNIPTPPQRYYNASTEQPRITIPPTQANNTTVNQNRKRRFSPAVPAEISNEYPSDSDDSSVGDSDADIAEEEGSGEDEEAINEVDEGRIKWALPMSTDSTPGPSRRTKTKPAVLDSISNTSNFNPIEGINLYKMSEDELSASGLQDEYSGDGLILSLAKDETLIIAGTYILTPLSRSITISSCVLSSDESSHQIFAPTSHPIPIIAPSPATSSAKSVTWLNDLRLPKKFIKTGTLFLIRENPCGIDGLRFGAIPGFAHIWLEEIGNWGLRGVHPVIGSFPTPIYPHITPPTWSEALSSSLPLNATQSNSLTHYESAEEPFVGIVKGPKRTGKSTFARSILNNLLEKYEKVAWLECDLGQGEFSPGGIVGLWILDKQVIGPSFTHPLIPYRAHYLGTFTPLTCPDEYISSIQHLIEIYKFDIQHQHASFSSSSEVDSSSKINDIIPLVINTQGWVKGLGEDLLRSIEQIAEPNHIYTFNSITSHNEFDTSYTRNGNSHSQGNGWTNSPPYNTNHLPDLYSTDNTSKRKEYKLESAPTTALQARFTAADFRVLSIISYFHCSISSPTSNDTEATAKSRTRWDFSKPILAINPWQVEYGVNKIINKVYLIGEGNEGILFDDLSIALNGSIVALVETDRSEPSGSEDQSGELYVQGRIPSLETNYLGLALIRSITCFSTSSTSSVLNGNDDMTQNPSGKIQLLTPISTETLKRCNGIIKNGSIEMPTPGLMDWTKPINEQDGIAGYNWDNVPFLDVSGIEVVGGERRRWRKNIMRKGM</sequence>
<gene>
    <name evidence="10" type="ORF">IL334_004910</name>
</gene>
<keyword evidence="5" id="KW-0547">Nucleotide-binding</keyword>
<dbReference type="EMBL" id="CP141886">
    <property type="protein sequence ID" value="WRT67936.1"/>
    <property type="molecule type" value="Genomic_DNA"/>
</dbReference>
<evidence type="ECO:0000256" key="5">
    <source>
        <dbReference type="ARBA" id="ARBA00022741"/>
    </source>
</evidence>
<feature type="compositionally biased region" description="Acidic residues" evidence="8">
    <location>
        <begin position="130"/>
        <end position="158"/>
    </location>
</feature>
<evidence type="ECO:0000256" key="3">
    <source>
        <dbReference type="ARBA" id="ARBA00019824"/>
    </source>
</evidence>
<evidence type="ECO:0000313" key="10">
    <source>
        <dbReference type="EMBL" id="WRT67936.1"/>
    </source>
</evidence>
<evidence type="ECO:0000259" key="9">
    <source>
        <dbReference type="Pfam" id="PF16575"/>
    </source>
</evidence>
<dbReference type="InterPro" id="IPR027417">
    <property type="entry name" value="P-loop_NTPase"/>
</dbReference>
<dbReference type="PANTHER" id="PTHR12755">
    <property type="entry name" value="CLEAVAGE/POLYADENYLATION FACTOR IA SUBUNIT CLP1P"/>
    <property type="match status" value="1"/>
</dbReference>
<organism evidence="10 11">
    <name type="scientific">Kwoniella shivajii</name>
    <dbReference type="NCBI Taxonomy" id="564305"/>
    <lineage>
        <taxon>Eukaryota</taxon>
        <taxon>Fungi</taxon>
        <taxon>Dikarya</taxon>
        <taxon>Basidiomycota</taxon>
        <taxon>Agaricomycotina</taxon>
        <taxon>Tremellomycetes</taxon>
        <taxon>Tremellales</taxon>
        <taxon>Cryptococcaceae</taxon>
        <taxon>Kwoniella</taxon>
    </lineage>
</organism>
<feature type="compositionally biased region" description="Acidic residues" evidence="8">
    <location>
        <begin position="37"/>
        <end position="53"/>
    </location>
</feature>
<evidence type="ECO:0000313" key="11">
    <source>
        <dbReference type="Proteomes" id="UP001329825"/>
    </source>
</evidence>
<dbReference type="InterPro" id="IPR045116">
    <property type="entry name" value="Clp1/Grc3"/>
</dbReference>
<dbReference type="GeneID" id="87957041"/>
<protein>
    <recommendedName>
        <fullName evidence="3">Polynucleotide 5'-hydroxyl-kinase GRC3</fullName>
    </recommendedName>
    <alternativeName>
        <fullName evidence="2">Polynucleotide 5'-hydroxyl-kinase grc3</fullName>
    </alternativeName>
</protein>
<comment type="similarity">
    <text evidence="1">Belongs to the Clp1 family. NOL9/GRC3 subfamily.</text>
</comment>
<keyword evidence="6" id="KW-0418">Kinase</keyword>
<dbReference type="Pfam" id="PF16575">
    <property type="entry name" value="CLP1_P"/>
    <property type="match status" value="1"/>
</dbReference>
<name>A0ABZ1D238_9TREE</name>